<proteinExistence type="inferred from homology"/>
<comment type="subcellular location">
    <subcellularLocation>
        <location evidence="2">Mitochondrion matrix</location>
    </subcellularLocation>
</comment>
<keyword evidence="17" id="KW-1185">Reference proteome</keyword>
<keyword evidence="5 13" id="KW-0808">Transferase</keyword>
<comment type="catalytic activity">
    <reaction evidence="11">
        <text>N(6)-[(R)-dihydrolipoyl]-L-lysyl-[protein] + 2-methylpropanoyl-CoA = N(6)-[(R)-S(8)-2-methylpropanoyldihydrolipoyl]-L-lysyl-[protein] + CoA</text>
        <dbReference type="Rhea" id="RHEA:18865"/>
        <dbReference type="Rhea" id="RHEA-COMP:10475"/>
        <dbReference type="Rhea" id="RHEA-COMP:10497"/>
        <dbReference type="ChEBI" id="CHEBI:57287"/>
        <dbReference type="ChEBI" id="CHEBI:57338"/>
        <dbReference type="ChEBI" id="CHEBI:83100"/>
        <dbReference type="ChEBI" id="CHEBI:83142"/>
        <dbReference type="EC" id="2.3.1.168"/>
    </reaction>
    <physiologicalReaction direction="left-to-right" evidence="11">
        <dbReference type="Rhea" id="RHEA:18866"/>
    </physiologicalReaction>
</comment>
<evidence type="ECO:0000256" key="9">
    <source>
        <dbReference type="ARBA" id="ARBA00023128"/>
    </source>
</evidence>
<dbReference type="InterPro" id="IPR001078">
    <property type="entry name" value="2-oxoacid_DH_actylTfrase"/>
</dbReference>
<dbReference type="SUPFAM" id="SSF51230">
    <property type="entry name" value="Single hybrid motif"/>
    <property type="match status" value="1"/>
</dbReference>
<dbReference type="Ensembl" id="ENSMMOT00000010200.1">
    <property type="protein sequence ID" value="ENSMMOP00000010026.1"/>
    <property type="gene ID" value="ENSMMOG00000007754.1"/>
</dbReference>
<dbReference type="Pfam" id="PF02817">
    <property type="entry name" value="E3_binding"/>
    <property type="match status" value="1"/>
</dbReference>
<comment type="cofactor">
    <cofactor evidence="1 13">
        <name>(R)-lipoate</name>
        <dbReference type="ChEBI" id="CHEBI:83088"/>
    </cofactor>
</comment>
<dbReference type="PROSITE" id="PS50968">
    <property type="entry name" value="BIOTINYL_LIPOYL"/>
    <property type="match status" value="1"/>
</dbReference>
<evidence type="ECO:0000256" key="13">
    <source>
        <dbReference type="RuleBase" id="RU003423"/>
    </source>
</evidence>
<dbReference type="Proteomes" id="UP000261620">
    <property type="component" value="Unplaced"/>
</dbReference>
<dbReference type="FunFam" id="4.10.320.10:FF:000002">
    <property type="entry name" value="Dihydrolipoamide acetyltransferase component of pyruvate dehydrogenase complex"/>
    <property type="match status" value="1"/>
</dbReference>
<evidence type="ECO:0000256" key="6">
    <source>
        <dbReference type="ARBA" id="ARBA00022823"/>
    </source>
</evidence>
<dbReference type="GO" id="GO:0005829">
    <property type="term" value="C:cytosol"/>
    <property type="evidence" value="ECO:0007669"/>
    <property type="project" value="UniProtKB-ARBA"/>
</dbReference>
<evidence type="ECO:0000313" key="16">
    <source>
        <dbReference type="Ensembl" id="ENSMMOP00000010026.1"/>
    </source>
</evidence>
<evidence type="ECO:0000256" key="1">
    <source>
        <dbReference type="ARBA" id="ARBA00001938"/>
    </source>
</evidence>
<keyword evidence="8" id="KW-0007">Acetylation</keyword>
<keyword evidence="7" id="KW-0809">Transit peptide</keyword>
<protein>
    <recommendedName>
        <fullName evidence="13">Dihydrolipoamide acetyltransferase component of pyruvate dehydrogenase complex</fullName>
        <ecNumber evidence="13">2.3.1.-</ecNumber>
    </recommendedName>
</protein>
<dbReference type="GO" id="GO:0016407">
    <property type="term" value="F:acetyltransferase activity"/>
    <property type="evidence" value="ECO:0007669"/>
    <property type="project" value="TreeGrafter"/>
</dbReference>
<accession>A0A3Q3W1T7</accession>
<sequence>VSLCQLSQQYRRRSFRLQSVRYFQATLPFAFKPDRSLQTLWAIRGPIVQFKLSDIGEGIMEVTVKEWYVKEGDRVSQFDSICEVQSDKASVTITSRYDGVIRKLYYDVDATALVGKPLVDIETESSSGVEDVVETPAMAREEHTHQEIKGHKTQATPAVRRLAMENNIKLSEVVGTGRDGRILKEDILNYLAKQTGAILPPTPPPAPPPAATPVSPAAVIKVPLTTPKPVFTGKDVTEPLKGFHKAMVKTMTAALKIPHFGYCDEVDLTRLVALRAELRAMAEARGVRLSYMPFFIKAASLGLLHFPILNSSMDDGCQNITYKASHNIGLAMDTSQGLLVPNLKNVQLLSVFQIAQELTRLQALGAAGQLGTADLSGGTFTLSNIGSIGGTYAKPVILPPEVAIGALGKVVPRFDAGGQVVRAHIMNVSWSADHRIIDGATMCRFSNLWKEYLEYPASMVLDLK</sequence>
<dbReference type="FunFam" id="3.30.559.10:FF:000009">
    <property type="entry name" value="Dihydrolipoamide acetyltransferase component of pyruvate dehydrogenase complex"/>
    <property type="match status" value="1"/>
</dbReference>
<comment type="similarity">
    <text evidence="3 13">Belongs to the 2-oxoacid dehydrogenase family.</text>
</comment>
<dbReference type="AlphaFoldDB" id="A0A3Q3W1T7"/>
<dbReference type="InterPro" id="IPR004167">
    <property type="entry name" value="PSBD"/>
</dbReference>
<dbReference type="OMA" id="MPFCIKA"/>
<keyword evidence="4" id="KW-0597">Phosphoprotein</keyword>
<evidence type="ECO:0000259" key="14">
    <source>
        <dbReference type="PROSITE" id="PS50968"/>
    </source>
</evidence>
<dbReference type="InterPro" id="IPR011053">
    <property type="entry name" value="Single_hybrid_motif"/>
</dbReference>
<dbReference type="PANTHER" id="PTHR43178">
    <property type="entry name" value="DIHYDROLIPOAMIDE ACETYLTRANSFERASE COMPONENT OF PYRUVATE DEHYDROGENASE COMPLEX"/>
    <property type="match status" value="1"/>
</dbReference>
<dbReference type="SUPFAM" id="SSF47005">
    <property type="entry name" value="Peripheral subunit-binding domain of 2-oxo acid dehydrogenase complex"/>
    <property type="match status" value="1"/>
</dbReference>
<evidence type="ECO:0000256" key="12">
    <source>
        <dbReference type="ARBA" id="ARBA00059178"/>
    </source>
</evidence>
<dbReference type="SUPFAM" id="SSF52777">
    <property type="entry name" value="CoA-dependent acyltransferases"/>
    <property type="match status" value="1"/>
</dbReference>
<keyword evidence="6 13" id="KW-0450">Lipoyl</keyword>
<feature type="domain" description="Lipoyl-binding" evidence="14">
    <location>
        <begin position="47"/>
        <end position="122"/>
    </location>
</feature>
<dbReference type="InterPro" id="IPR036625">
    <property type="entry name" value="E3-bd_dom_sf"/>
</dbReference>
<name>A0A3Q3W1T7_MOLML</name>
<dbReference type="GO" id="GO:0005759">
    <property type="term" value="C:mitochondrial matrix"/>
    <property type="evidence" value="ECO:0007669"/>
    <property type="project" value="UniProtKB-SubCell"/>
</dbReference>
<dbReference type="PROSITE" id="PS00189">
    <property type="entry name" value="LIPOYL"/>
    <property type="match status" value="1"/>
</dbReference>
<dbReference type="FunFam" id="2.40.50.100:FF:000013">
    <property type="entry name" value="Dihydrolipoamide acetyltransferase component of pyruvate dehydrogenase complex"/>
    <property type="match status" value="1"/>
</dbReference>
<reference evidence="16" key="2">
    <citation type="submission" date="2025-09" db="UniProtKB">
        <authorList>
            <consortium name="Ensembl"/>
        </authorList>
    </citation>
    <scope>IDENTIFICATION</scope>
</reference>
<dbReference type="GO" id="GO:0031405">
    <property type="term" value="F:lipoic acid binding"/>
    <property type="evidence" value="ECO:0007669"/>
    <property type="project" value="TreeGrafter"/>
</dbReference>
<dbReference type="CDD" id="cd06849">
    <property type="entry name" value="lipoyl_domain"/>
    <property type="match status" value="1"/>
</dbReference>
<evidence type="ECO:0000256" key="2">
    <source>
        <dbReference type="ARBA" id="ARBA00004305"/>
    </source>
</evidence>
<dbReference type="Gene3D" id="3.30.559.10">
    <property type="entry name" value="Chloramphenicol acetyltransferase-like domain"/>
    <property type="match status" value="1"/>
</dbReference>
<dbReference type="Pfam" id="PF00198">
    <property type="entry name" value="2-oxoacid_dh"/>
    <property type="match status" value="1"/>
</dbReference>
<evidence type="ECO:0000256" key="4">
    <source>
        <dbReference type="ARBA" id="ARBA00022553"/>
    </source>
</evidence>
<evidence type="ECO:0000259" key="15">
    <source>
        <dbReference type="PROSITE" id="PS51826"/>
    </source>
</evidence>
<dbReference type="InterPro" id="IPR023213">
    <property type="entry name" value="CAT-like_dom_sf"/>
</dbReference>
<dbReference type="EC" id="2.3.1.-" evidence="13"/>
<dbReference type="GO" id="GO:0043754">
    <property type="term" value="F:dihydrolipoamide branched chain acyltransferase activity"/>
    <property type="evidence" value="ECO:0007669"/>
    <property type="project" value="UniProtKB-EC"/>
</dbReference>
<dbReference type="Pfam" id="PF00364">
    <property type="entry name" value="Biotin_lipoyl"/>
    <property type="match status" value="1"/>
</dbReference>
<evidence type="ECO:0000256" key="7">
    <source>
        <dbReference type="ARBA" id="ARBA00022946"/>
    </source>
</evidence>
<evidence type="ECO:0000256" key="8">
    <source>
        <dbReference type="ARBA" id="ARBA00022990"/>
    </source>
</evidence>
<evidence type="ECO:0000313" key="17">
    <source>
        <dbReference type="Proteomes" id="UP000261620"/>
    </source>
</evidence>
<evidence type="ECO:0000256" key="5">
    <source>
        <dbReference type="ARBA" id="ARBA00022679"/>
    </source>
</evidence>
<evidence type="ECO:0000256" key="11">
    <source>
        <dbReference type="ARBA" id="ARBA00051775"/>
    </source>
</evidence>
<organism evidence="16 17">
    <name type="scientific">Mola mola</name>
    <name type="common">Ocean sunfish</name>
    <name type="synonym">Tetraodon mola</name>
    <dbReference type="NCBI Taxonomy" id="94237"/>
    <lineage>
        <taxon>Eukaryota</taxon>
        <taxon>Metazoa</taxon>
        <taxon>Chordata</taxon>
        <taxon>Craniata</taxon>
        <taxon>Vertebrata</taxon>
        <taxon>Euteleostomi</taxon>
        <taxon>Actinopterygii</taxon>
        <taxon>Neopterygii</taxon>
        <taxon>Teleostei</taxon>
        <taxon>Neoteleostei</taxon>
        <taxon>Acanthomorphata</taxon>
        <taxon>Eupercaria</taxon>
        <taxon>Tetraodontiformes</taxon>
        <taxon>Molidae</taxon>
        <taxon>Mola</taxon>
    </lineage>
</organism>
<feature type="domain" description="Peripheral subunit-binding (PSBD)" evidence="15">
    <location>
        <begin position="154"/>
        <end position="191"/>
    </location>
</feature>
<keyword evidence="10 13" id="KW-0012">Acyltransferase</keyword>
<dbReference type="InterPro" id="IPR050743">
    <property type="entry name" value="2-oxoacid_DH_E2_comp"/>
</dbReference>
<dbReference type="Gene3D" id="2.40.50.100">
    <property type="match status" value="1"/>
</dbReference>
<dbReference type="Gene3D" id="4.10.320.10">
    <property type="entry name" value="E3-binding domain"/>
    <property type="match status" value="1"/>
</dbReference>
<comment type="function">
    <text evidence="12">The branched-chain alpha-keto dehydrogenase complex catalyzes the overall conversion of alpha-keto acids to acyl-CoA and CO(2). It contains multiple copies of three enzymatic components: branched-chain alpha-keto acid decarboxylase (E1), lipoamide acyltransferase (E2) and lipoamide dehydrogenase (E3). Within this complex, the catalytic function of this enzyme is to accept, and to transfer to coenzyme A, acyl groups that are generated by the branched-chain alpha-keto acid decarboxylase component.</text>
</comment>
<dbReference type="PANTHER" id="PTHR43178:SF5">
    <property type="entry name" value="LIPOAMIDE ACYLTRANSFERASE COMPONENT OF BRANCHED-CHAIN ALPHA-KETO ACID DEHYDROGENASE COMPLEX, MITOCHONDRIAL"/>
    <property type="match status" value="1"/>
</dbReference>
<evidence type="ECO:0000256" key="10">
    <source>
        <dbReference type="ARBA" id="ARBA00023315"/>
    </source>
</evidence>
<dbReference type="PROSITE" id="PS51826">
    <property type="entry name" value="PSBD"/>
    <property type="match status" value="1"/>
</dbReference>
<reference evidence="16" key="1">
    <citation type="submission" date="2025-08" db="UniProtKB">
        <authorList>
            <consortium name="Ensembl"/>
        </authorList>
    </citation>
    <scope>IDENTIFICATION</scope>
</reference>
<evidence type="ECO:0000256" key="3">
    <source>
        <dbReference type="ARBA" id="ARBA00007317"/>
    </source>
</evidence>
<keyword evidence="9" id="KW-0496">Mitochondrion</keyword>
<dbReference type="STRING" id="94237.ENSMMOP00000010026"/>
<dbReference type="InterPro" id="IPR000089">
    <property type="entry name" value="Biotin_lipoyl"/>
</dbReference>
<dbReference type="InterPro" id="IPR003016">
    <property type="entry name" value="2-oxoA_DH_lipoyl-BS"/>
</dbReference>